<dbReference type="PIRSF" id="PIRSF000495">
    <property type="entry name" value="Amidotransf_hisH"/>
    <property type="match status" value="1"/>
</dbReference>
<evidence type="ECO:0000256" key="1">
    <source>
        <dbReference type="ARBA" id="ARBA00005091"/>
    </source>
</evidence>
<dbReference type="Pfam" id="PF00117">
    <property type="entry name" value="GATase"/>
    <property type="match status" value="1"/>
</dbReference>
<dbReference type="GO" id="GO:0000105">
    <property type="term" value="P:L-histidine biosynthetic process"/>
    <property type="evidence" value="ECO:0007669"/>
    <property type="project" value="UniProtKB-UniPathway"/>
</dbReference>
<reference evidence="11" key="1">
    <citation type="journal article" date="2015" name="Proc. Natl. Acad. Sci. U.S.A.">
        <title>Networks of energetic and metabolic interactions define dynamics in microbial communities.</title>
        <authorList>
            <person name="Embree M."/>
            <person name="Liu J.K."/>
            <person name="Al-Bassam M.M."/>
            <person name="Zengler K."/>
        </authorList>
    </citation>
    <scope>NUCLEOTIDE SEQUENCE</scope>
</reference>
<keyword evidence="4" id="KW-0378">Hydrolase</keyword>
<organism evidence="11">
    <name type="scientific">hydrocarbon metagenome</name>
    <dbReference type="NCBI Taxonomy" id="938273"/>
    <lineage>
        <taxon>unclassified sequences</taxon>
        <taxon>metagenomes</taxon>
        <taxon>ecological metagenomes</taxon>
    </lineage>
</organism>
<name>A0A0W8F5M4_9ZZZZ</name>
<dbReference type="GO" id="GO:0000107">
    <property type="term" value="F:imidazoleglycerol-phosphate synthase activity"/>
    <property type="evidence" value="ECO:0007669"/>
    <property type="project" value="TreeGrafter"/>
</dbReference>
<dbReference type="UniPathway" id="UPA00031">
    <property type="reaction ID" value="UER00010"/>
</dbReference>
<keyword evidence="7" id="KW-0456">Lyase</keyword>
<evidence type="ECO:0000256" key="5">
    <source>
        <dbReference type="ARBA" id="ARBA00022962"/>
    </source>
</evidence>
<dbReference type="CDD" id="cd01748">
    <property type="entry name" value="GATase1_IGP_Synthase"/>
    <property type="match status" value="1"/>
</dbReference>
<comment type="catalytic activity">
    <reaction evidence="9">
        <text>L-glutamine + H2O = L-glutamate + NH4(+)</text>
        <dbReference type="Rhea" id="RHEA:15889"/>
        <dbReference type="ChEBI" id="CHEBI:15377"/>
        <dbReference type="ChEBI" id="CHEBI:28938"/>
        <dbReference type="ChEBI" id="CHEBI:29985"/>
        <dbReference type="ChEBI" id="CHEBI:58359"/>
        <dbReference type="EC" id="3.5.1.2"/>
    </reaction>
</comment>
<dbReference type="SUPFAM" id="SSF52317">
    <property type="entry name" value="Class I glutamine amidotransferase-like"/>
    <property type="match status" value="1"/>
</dbReference>
<dbReference type="InterPro" id="IPR017926">
    <property type="entry name" value="GATASE"/>
</dbReference>
<evidence type="ECO:0000256" key="9">
    <source>
        <dbReference type="ARBA" id="ARBA00049534"/>
    </source>
</evidence>
<dbReference type="InterPro" id="IPR029062">
    <property type="entry name" value="Class_I_gatase-like"/>
</dbReference>
<dbReference type="HAMAP" id="MF_00278">
    <property type="entry name" value="HisH"/>
    <property type="match status" value="1"/>
</dbReference>
<feature type="domain" description="Glutamine amidotransferase" evidence="10">
    <location>
        <begin position="5"/>
        <end position="196"/>
    </location>
</feature>
<keyword evidence="6" id="KW-0368">Histidine biosynthesis</keyword>
<evidence type="ECO:0000256" key="2">
    <source>
        <dbReference type="ARBA" id="ARBA00011152"/>
    </source>
</evidence>
<protein>
    <submittedName>
        <fullName evidence="11">Imidazole glycerol phosphate synthase amidotransferase subunit</fullName>
    </submittedName>
</protein>
<keyword evidence="11" id="KW-0808">Transferase</keyword>
<evidence type="ECO:0000256" key="3">
    <source>
        <dbReference type="ARBA" id="ARBA00022605"/>
    </source>
</evidence>
<keyword evidence="5" id="KW-0315">Glutamine amidotransferase</keyword>
<dbReference type="PANTHER" id="PTHR42701:SF1">
    <property type="entry name" value="IMIDAZOLE GLYCEROL PHOSPHATE SYNTHASE SUBUNIT HISH"/>
    <property type="match status" value="1"/>
</dbReference>
<keyword evidence="3" id="KW-0028">Amino-acid biosynthesis</keyword>
<evidence type="ECO:0000259" key="10">
    <source>
        <dbReference type="Pfam" id="PF00117"/>
    </source>
</evidence>
<comment type="pathway">
    <text evidence="1">Amino-acid biosynthesis; L-histidine biosynthesis; L-histidine from 5-phospho-alpha-D-ribose 1-diphosphate: step 5/9.</text>
</comment>
<evidence type="ECO:0000256" key="4">
    <source>
        <dbReference type="ARBA" id="ARBA00022801"/>
    </source>
</evidence>
<dbReference type="GO" id="GO:0004359">
    <property type="term" value="F:glutaminase activity"/>
    <property type="evidence" value="ECO:0007669"/>
    <property type="project" value="UniProtKB-EC"/>
</dbReference>
<comment type="subunit">
    <text evidence="2">Heterodimer of HisH and HisF.</text>
</comment>
<comment type="caution">
    <text evidence="11">The sequence shown here is derived from an EMBL/GenBank/DDBJ whole genome shotgun (WGS) entry which is preliminary data.</text>
</comment>
<evidence type="ECO:0000313" key="11">
    <source>
        <dbReference type="EMBL" id="KUG16156.1"/>
    </source>
</evidence>
<evidence type="ECO:0000256" key="7">
    <source>
        <dbReference type="ARBA" id="ARBA00023239"/>
    </source>
</evidence>
<dbReference type="EMBL" id="LNQE01001511">
    <property type="protein sequence ID" value="KUG16156.1"/>
    <property type="molecule type" value="Genomic_DNA"/>
</dbReference>
<evidence type="ECO:0000256" key="8">
    <source>
        <dbReference type="ARBA" id="ARBA00047838"/>
    </source>
</evidence>
<gene>
    <name evidence="11" type="ORF">ASZ90_014137</name>
</gene>
<sequence length="201" mass="21836">MSIIIVDYGMGNLFSIYNALEYVGGNPKIARDPGELAGAKGIVVPGVGAFGSCMNQLSRFSDSLLSCFQEGVPMLGICVGMQVLFQESEESPGAPGLGWIEGKVVRLPDGVMIPQMGWNSLYIKHRVEIFDGISEGDMFYFVHSYYGQPRDKSVIAATTDHGVELAAAVHKDNLFATQFHPEKSGPKGLRILKNFVRSTIC</sequence>
<dbReference type="Gene3D" id="3.40.50.880">
    <property type="match status" value="1"/>
</dbReference>
<comment type="catalytic activity">
    <reaction evidence="8">
        <text>5-[(5-phospho-1-deoxy-D-ribulos-1-ylimino)methylamino]-1-(5-phospho-beta-D-ribosyl)imidazole-4-carboxamide + L-glutamine = D-erythro-1-(imidazol-4-yl)glycerol 3-phosphate + 5-amino-1-(5-phospho-beta-D-ribosyl)imidazole-4-carboxamide + L-glutamate + H(+)</text>
        <dbReference type="Rhea" id="RHEA:24793"/>
        <dbReference type="ChEBI" id="CHEBI:15378"/>
        <dbReference type="ChEBI" id="CHEBI:29985"/>
        <dbReference type="ChEBI" id="CHEBI:58278"/>
        <dbReference type="ChEBI" id="CHEBI:58359"/>
        <dbReference type="ChEBI" id="CHEBI:58475"/>
        <dbReference type="ChEBI" id="CHEBI:58525"/>
        <dbReference type="EC" id="4.3.2.10"/>
    </reaction>
</comment>
<dbReference type="GO" id="GO:0016829">
    <property type="term" value="F:lyase activity"/>
    <property type="evidence" value="ECO:0007669"/>
    <property type="project" value="UniProtKB-KW"/>
</dbReference>
<evidence type="ECO:0000256" key="6">
    <source>
        <dbReference type="ARBA" id="ARBA00023102"/>
    </source>
</evidence>
<proteinExistence type="inferred from homology"/>
<dbReference type="AlphaFoldDB" id="A0A0W8F5M4"/>
<accession>A0A0W8F5M4</accession>
<dbReference type="PROSITE" id="PS51273">
    <property type="entry name" value="GATASE_TYPE_1"/>
    <property type="match status" value="1"/>
</dbReference>
<dbReference type="NCBIfam" id="TIGR01855">
    <property type="entry name" value="IMP_synth_hisH"/>
    <property type="match status" value="1"/>
</dbReference>
<dbReference type="PANTHER" id="PTHR42701">
    <property type="entry name" value="IMIDAZOLE GLYCEROL PHOSPHATE SYNTHASE SUBUNIT HISH"/>
    <property type="match status" value="1"/>
</dbReference>
<dbReference type="InterPro" id="IPR010139">
    <property type="entry name" value="Imidazole-glycPsynth_HisH"/>
</dbReference>